<reference evidence="3" key="1">
    <citation type="submission" date="2022-11" db="UniProtKB">
        <authorList>
            <consortium name="WormBaseParasite"/>
        </authorList>
    </citation>
    <scope>IDENTIFICATION</scope>
</reference>
<dbReference type="AlphaFoldDB" id="A0A915JLJ0"/>
<keyword evidence="2" id="KW-1185">Reference proteome</keyword>
<name>A0A915JLJ0_ROMCU</name>
<evidence type="ECO:0000313" key="2">
    <source>
        <dbReference type="Proteomes" id="UP000887565"/>
    </source>
</evidence>
<proteinExistence type="predicted"/>
<feature type="compositionally biased region" description="Basic and acidic residues" evidence="1">
    <location>
        <begin position="38"/>
        <end position="66"/>
    </location>
</feature>
<dbReference type="WBParaSite" id="nRc.2.0.1.t26947-RA">
    <property type="protein sequence ID" value="nRc.2.0.1.t26947-RA"/>
    <property type="gene ID" value="nRc.2.0.1.g26947"/>
</dbReference>
<evidence type="ECO:0000256" key="1">
    <source>
        <dbReference type="SAM" id="MobiDB-lite"/>
    </source>
</evidence>
<dbReference type="Proteomes" id="UP000887565">
    <property type="component" value="Unplaced"/>
</dbReference>
<sequence length="66" mass="7728">MTNKSKFTLKFPFEVEISSNRGIFLKLHLSATFPTSGTEEKNKRQNREKPNRNNGTEMKELERIEV</sequence>
<protein>
    <submittedName>
        <fullName evidence="3">Ovule protein</fullName>
    </submittedName>
</protein>
<accession>A0A915JLJ0</accession>
<evidence type="ECO:0000313" key="3">
    <source>
        <dbReference type="WBParaSite" id="nRc.2.0.1.t26947-RA"/>
    </source>
</evidence>
<feature type="region of interest" description="Disordered" evidence="1">
    <location>
        <begin position="34"/>
        <end position="66"/>
    </location>
</feature>
<organism evidence="2 3">
    <name type="scientific">Romanomermis culicivorax</name>
    <name type="common">Nematode worm</name>
    <dbReference type="NCBI Taxonomy" id="13658"/>
    <lineage>
        <taxon>Eukaryota</taxon>
        <taxon>Metazoa</taxon>
        <taxon>Ecdysozoa</taxon>
        <taxon>Nematoda</taxon>
        <taxon>Enoplea</taxon>
        <taxon>Dorylaimia</taxon>
        <taxon>Mermithida</taxon>
        <taxon>Mermithoidea</taxon>
        <taxon>Mermithidae</taxon>
        <taxon>Romanomermis</taxon>
    </lineage>
</organism>